<organism evidence="8">
    <name type="scientific">Granulicella tundricola (strain ATCC BAA-1859 / DSM 23138 / MP5ACTX9)</name>
    <dbReference type="NCBI Taxonomy" id="1198114"/>
    <lineage>
        <taxon>Bacteria</taxon>
        <taxon>Pseudomonadati</taxon>
        <taxon>Acidobacteriota</taxon>
        <taxon>Terriglobia</taxon>
        <taxon>Terriglobales</taxon>
        <taxon>Acidobacteriaceae</taxon>
        <taxon>Granulicella</taxon>
    </lineage>
</organism>
<evidence type="ECO:0000256" key="4">
    <source>
        <dbReference type="RuleBase" id="RU361169"/>
    </source>
</evidence>
<reference evidence="8" key="1">
    <citation type="submission" date="2011-01" db="EMBL/GenBank/DDBJ databases">
        <title>Complete sequence of chromosome of Acidobacterium sp. MP5ACTX9.</title>
        <authorList>
            <consortium name="US DOE Joint Genome Institute"/>
            <person name="Lucas S."/>
            <person name="Copeland A."/>
            <person name="Lapidus A."/>
            <person name="Cheng J.-F."/>
            <person name="Goodwin L."/>
            <person name="Pitluck S."/>
            <person name="Teshima H."/>
            <person name="Detter J.C."/>
            <person name="Han C."/>
            <person name="Tapia R."/>
            <person name="Land M."/>
            <person name="Hauser L."/>
            <person name="Kyrpides N."/>
            <person name="Ivanova N."/>
            <person name="Ovchinnikova G."/>
            <person name="Pagani I."/>
            <person name="Rawat S.R."/>
            <person name="Mannisto M."/>
            <person name="Haggblom M.M."/>
            <person name="Woyke T."/>
        </authorList>
    </citation>
    <scope>NUCLEOTIDE SEQUENCE [LARGE SCALE GENOMIC DNA]</scope>
    <source>
        <strain evidence="8">MP5ACTX9</strain>
    </source>
</reference>
<proteinExistence type="inferred from homology"/>
<evidence type="ECO:0000256" key="1">
    <source>
        <dbReference type="ARBA" id="ARBA00008834"/>
    </source>
</evidence>
<dbReference type="SUPFAM" id="SSF51126">
    <property type="entry name" value="Pectin lyase-like"/>
    <property type="match status" value="1"/>
</dbReference>
<protein>
    <submittedName>
        <fullName evidence="7">Glycoside hydrolase family 28</fullName>
    </submittedName>
</protein>
<dbReference type="HOGENOM" id="CLU_016031_8_4_0"/>
<keyword evidence="8" id="KW-1185">Reference proteome</keyword>
<evidence type="ECO:0000313" key="7">
    <source>
        <dbReference type="EMBL" id="ADW68793.1"/>
    </source>
</evidence>
<dbReference type="InterPro" id="IPR024535">
    <property type="entry name" value="RHGA/B-epi-like_pectate_lyase"/>
</dbReference>
<dbReference type="eggNOG" id="COG5434">
    <property type="taxonomic scope" value="Bacteria"/>
</dbReference>
<sequence length="465" mass="51725">MGTTHLISRRHFLWTTASLLSTPALAFPTSPIDYDVRTFGAIGDGIAVDTAAIQRAIDTAAQNGGGRILIPGGKRFLTGALVLKSNVNFHLADDAMLLANPDPADYNGHLGLLNSDRARGLKISGTGMIDGQAMQFMTTFSQKDERWEPKKFRPRMFHLQRCMDLEITDITFGHSPEWGMHLLGCERVLVDGVRIRNFLEVPNCDGIDPDHCRDVEIRNCDIVCADDAIVIKTSDQAEDFGPSRNIVVKDCVVTSRDSGLKVGTETFSDISKILFERCKVLSSGRGPTITHRNQGNIDDIEFRDIELTTEHHAARWWGWGEAISVTAWPRKPDTKVGTLRNVRLRNIKGRSENSIRIDGQNNQPIEDVLLENIDMTIDRWTKYPGGKFDNRPTPPTMEGLEVHGTPVFSIRNAKNVTVKDCKARWGDHREDYFTHALEAENVQGLKITNFTGQAAHAGQKAIAIS</sequence>
<feature type="chain" id="PRO_5003233502" evidence="5">
    <location>
        <begin position="27"/>
        <end position="465"/>
    </location>
</feature>
<dbReference type="GO" id="GO:0005975">
    <property type="term" value="P:carbohydrate metabolic process"/>
    <property type="evidence" value="ECO:0007669"/>
    <property type="project" value="InterPro"/>
</dbReference>
<dbReference type="STRING" id="1198114.AciX9_1745"/>
<dbReference type="InterPro" id="IPR006626">
    <property type="entry name" value="PbH1"/>
</dbReference>
<evidence type="ECO:0000256" key="5">
    <source>
        <dbReference type="SAM" id="SignalP"/>
    </source>
</evidence>
<dbReference type="EMBL" id="CP002480">
    <property type="protein sequence ID" value="ADW68793.1"/>
    <property type="molecule type" value="Genomic_DNA"/>
</dbReference>
<keyword evidence="5" id="KW-0732">Signal</keyword>
<accession>E8WYV7</accession>
<keyword evidence="3 4" id="KW-0326">Glycosidase</keyword>
<gene>
    <name evidence="7" type="ordered locus">AciX9_1745</name>
</gene>
<evidence type="ECO:0000259" key="6">
    <source>
        <dbReference type="Pfam" id="PF12708"/>
    </source>
</evidence>
<evidence type="ECO:0000256" key="2">
    <source>
        <dbReference type="ARBA" id="ARBA00022801"/>
    </source>
</evidence>
<dbReference type="Proteomes" id="UP000000343">
    <property type="component" value="Chromosome"/>
</dbReference>
<dbReference type="PANTHER" id="PTHR31339:SF9">
    <property type="entry name" value="PLASMIN AND FIBRONECTIN-BINDING PROTEIN A"/>
    <property type="match status" value="1"/>
</dbReference>
<dbReference type="InterPro" id="IPR000743">
    <property type="entry name" value="Glyco_hydro_28"/>
</dbReference>
<name>E8WYV7_GRATM</name>
<dbReference type="PANTHER" id="PTHR31339">
    <property type="entry name" value="PECTIN LYASE-RELATED"/>
    <property type="match status" value="1"/>
</dbReference>
<comment type="similarity">
    <text evidence="1 4">Belongs to the glycosyl hydrolase 28 family.</text>
</comment>
<feature type="signal peptide" evidence="5">
    <location>
        <begin position="1"/>
        <end position="26"/>
    </location>
</feature>
<feature type="domain" description="Rhamnogalacturonase A/B/Epimerase-like pectate lyase" evidence="6">
    <location>
        <begin position="36"/>
        <end position="89"/>
    </location>
</feature>
<evidence type="ECO:0000313" key="8">
    <source>
        <dbReference type="Proteomes" id="UP000000343"/>
    </source>
</evidence>
<dbReference type="InterPro" id="IPR012334">
    <property type="entry name" value="Pectin_lyas_fold"/>
</dbReference>
<dbReference type="AlphaFoldDB" id="E8WYV7"/>
<dbReference type="InterPro" id="IPR051801">
    <property type="entry name" value="GH28_Enzymes"/>
</dbReference>
<dbReference type="RefSeq" id="WP_013580112.1">
    <property type="nucleotide sequence ID" value="NC_015064.1"/>
</dbReference>
<dbReference type="Gene3D" id="2.160.20.10">
    <property type="entry name" value="Single-stranded right-handed beta-helix, Pectin lyase-like"/>
    <property type="match status" value="1"/>
</dbReference>
<dbReference type="Pfam" id="PF00295">
    <property type="entry name" value="Glyco_hydro_28"/>
    <property type="match status" value="1"/>
</dbReference>
<dbReference type="KEGG" id="acm:AciX9_1745"/>
<dbReference type="OrthoDB" id="9795222at2"/>
<dbReference type="GO" id="GO:0004650">
    <property type="term" value="F:polygalacturonase activity"/>
    <property type="evidence" value="ECO:0007669"/>
    <property type="project" value="InterPro"/>
</dbReference>
<dbReference type="PaxDb" id="1198114-AciX9_1745"/>
<evidence type="ECO:0000256" key="3">
    <source>
        <dbReference type="ARBA" id="ARBA00023295"/>
    </source>
</evidence>
<dbReference type="InterPro" id="IPR011050">
    <property type="entry name" value="Pectin_lyase_fold/virulence"/>
</dbReference>
<keyword evidence="2 4" id="KW-0378">Hydrolase</keyword>
<dbReference type="Pfam" id="PF12708">
    <property type="entry name" value="Pect-lyase_RHGA_epim"/>
    <property type="match status" value="1"/>
</dbReference>
<dbReference type="SMART" id="SM00710">
    <property type="entry name" value="PbH1"/>
    <property type="match status" value="5"/>
</dbReference>